<keyword evidence="9" id="KW-0472">Membrane</keyword>
<accession>A0AAV0N643</accession>
<keyword evidence="6 7" id="KW-0067">ATP-binding</keyword>
<dbReference type="CDD" id="cd07840">
    <property type="entry name" value="STKc_CDK9_like"/>
    <property type="match status" value="1"/>
</dbReference>
<dbReference type="Gene3D" id="1.10.510.10">
    <property type="entry name" value="Transferase(Phosphotransferase) domain 1"/>
    <property type="match status" value="1"/>
</dbReference>
<feature type="transmembrane region" description="Helical" evidence="9">
    <location>
        <begin position="94"/>
        <end position="111"/>
    </location>
</feature>
<feature type="binding site" evidence="7">
    <location>
        <position position="381"/>
    </location>
    <ligand>
        <name>ATP</name>
        <dbReference type="ChEBI" id="CHEBI:30616"/>
    </ligand>
</feature>
<evidence type="ECO:0000256" key="4">
    <source>
        <dbReference type="ARBA" id="ARBA00022741"/>
    </source>
</evidence>
<evidence type="ECO:0000256" key="2">
    <source>
        <dbReference type="ARBA" id="ARBA00022527"/>
    </source>
</evidence>
<dbReference type="InterPro" id="IPR050108">
    <property type="entry name" value="CDK"/>
</dbReference>
<evidence type="ECO:0000256" key="5">
    <source>
        <dbReference type="ARBA" id="ARBA00022777"/>
    </source>
</evidence>
<comment type="similarity">
    <text evidence="1">Belongs to the protein kinase superfamily. CMGC Ser/Thr protein kinase family. CDC2/CDKX subfamily.</text>
</comment>
<feature type="compositionally biased region" description="Basic and acidic residues" evidence="8">
    <location>
        <begin position="819"/>
        <end position="832"/>
    </location>
</feature>
<evidence type="ECO:0000256" key="6">
    <source>
        <dbReference type="ARBA" id="ARBA00022840"/>
    </source>
</evidence>
<dbReference type="InterPro" id="IPR008271">
    <property type="entry name" value="Ser/Thr_kinase_AS"/>
</dbReference>
<evidence type="ECO:0000313" key="11">
    <source>
        <dbReference type="EMBL" id="CAI0453965.1"/>
    </source>
</evidence>
<dbReference type="PROSITE" id="PS00108">
    <property type="entry name" value="PROTEIN_KINASE_ST"/>
    <property type="match status" value="1"/>
</dbReference>
<proteinExistence type="inferred from homology"/>
<dbReference type="GO" id="GO:0000307">
    <property type="term" value="C:cyclin-dependent protein kinase holoenzyme complex"/>
    <property type="evidence" value="ECO:0007669"/>
    <property type="project" value="TreeGrafter"/>
</dbReference>
<dbReference type="PROSITE" id="PS00107">
    <property type="entry name" value="PROTEIN_KINASE_ATP"/>
    <property type="match status" value="1"/>
</dbReference>
<feature type="compositionally biased region" description="Basic and acidic residues" evidence="8">
    <location>
        <begin position="59"/>
        <end position="71"/>
    </location>
</feature>
<dbReference type="PANTHER" id="PTHR24056">
    <property type="entry name" value="CELL DIVISION PROTEIN KINASE"/>
    <property type="match status" value="1"/>
</dbReference>
<feature type="region of interest" description="Disordered" evidence="8">
    <location>
        <begin position="819"/>
        <end position="851"/>
    </location>
</feature>
<evidence type="ECO:0000256" key="3">
    <source>
        <dbReference type="ARBA" id="ARBA00022679"/>
    </source>
</evidence>
<keyword evidence="12" id="KW-1185">Reference proteome</keyword>
<evidence type="ECO:0000259" key="10">
    <source>
        <dbReference type="PROSITE" id="PS50011"/>
    </source>
</evidence>
<feature type="compositionally biased region" description="Basic residues" evidence="8">
    <location>
        <begin position="682"/>
        <end position="691"/>
    </location>
</feature>
<dbReference type="Pfam" id="PF00069">
    <property type="entry name" value="Pkinase"/>
    <property type="match status" value="1"/>
</dbReference>
<reference evidence="11" key="1">
    <citation type="submission" date="2022-08" db="EMBL/GenBank/DDBJ databases">
        <authorList>
            <person name="Gutierrez-Valencia J."/>
        </authorList>
    </citation>
    <scope>NUCLEOTIDE SEQUENCE</scope>
</reference>
<keyword evidence="2" id="KW-0723">Serine/threonine-protein kinase</keyword>
<feature type="compositionally biased region" description="Polar residues" evidence="8">
    <location>
        <begin position="837"/>
        <end position="846"/>
    </location>
</feature>
<evidence type="ECO:0000256" key="8">
    <source>
        <dbReference type="SAM" id="MobiDB-lite"/>
    </source>
</evidence>
<dbReference type="SMART" id="SM00220">
    <property type="entry name" value="S_TKc"/>
    <property type="match status" value="1"/>
</dbReference>
<dbReference type="PROSITE" id="PS50011">
    <property type="entry name" value="PROTEIN_KINASE_DOM"/>
    <property type="match status" value="1"/>
</dbReference>
<sequence>MASKPRQSTTPDDRRQHLFFSSSPEKEENLQPQTLTTTPDPTPTIPQIHITATRKKAHPKEEKKKQEKGKKTSLIDHLSNCFFPTKINPSLSPAFLFPCFFWAMAVALVQMQRRRRRRFNKPKNPNFHLPLLFYIGSPRVCLPSVNPQSWVGFPTLPLDSGLMGCVNSKRAVSSAAGGESPVLNYPPASTNVLHDRLSYIDPSSRASSRNPSGILVPSVVEQKQRSGKIRNIGDLLEAKEEGEDGEGEGEKGKRRVDRKKQLQKVGEIQAEINYLIDTAVDNVEKKAKRKKLERRSSIGEIGEITVKRDVLQPQPSRRLVGAEQIAAGWPSWLSSAAGEAINGWVPLQADAFEKLEKIGQGTYSSVFKAREVETGRMVALKKVRFDNYQPESIRFMAREILILRRLDHPNIIKLEGIITSRLSSSIYLVFEYMEHDLAGLSSSPEINLTEPQIKCYMKQLLRAVEHCHLRGVMHRDIKMSNILVNNNGILKLADFGLANVLAASGGKQRLTSRVVTLWYRPPELLLGSTSYNVSVDLWSVGCVFAELLTGKPLLKGRTEVEQLHKIFKLCGSPPDEFWKQYHYLPNATMFRPQHPYESSLRERCKDFPPAAVDLLECLISIDPEKRGSASSALMSRFINSEPYACDPSTLPKYPPNKEMDAKYREDRRRKKSSLKPRESVLKRPKATHHRGGSLSKFILKEEVKENNNQPSFTKVNANHPHVGQRRGGGIGLRRELSMESNTTVVPTRLQKGEQQQRQHQHQAYTGPAPAISASSGFAWTTRKRRDDLLSTLSYDTNGSQVSGLDAPFKFPNLNAERRARDVDGQSRQDCHNKKQHTISQQQQNQFDAPPPDSLKAFLSYVIAEDIPLSHARHDPVHQSDTVQFSGPLLSQSNKVAQSNQIGELLRKNENQIRRAARRSRLDRGK</sequence>
<feature type="region of interest" description="Disordered" evidence="8">
    <location>
        <begin position="648"/>
        <end position="697"/>
    </location>
</feature>
<dbReference type="GO" id="GO:0005634">
    <property type="term" value="C:nucleus"/>
    <property type="evidence" value="ECO:0007669"/>
    <property type="project" value="TreeGrafter"/>
</dbReference>
<dbReference type="InterPro" id="IPR011009">
    <property type="entry name" value="Kinase-like_dom_sf"/>
</dbReference>
<dbReference type="FunFam" id="3.30.200.20:FF:000021">
    <property type="entry name" value="probable serine/threonine-protein kinase At1g54610"/>
    <property type="match status" value="1"/>
</dbReference>
<dbReference type="GO" id="GO:0005524">
    <property type="term" value="F:ATP binding"/>
    <property type="evidence" value="ECO:0007669"/>
    <property type="project" value="UniProtKB-UniRule"/>
</dbReference>
<feature type="region of interest" description="Disordered" evidence="8">
    <location>
        <begin position="52"/>
        <end position="71"/>
    </location>
</feature>
<feature type="compositionally biased region" description="Polar residues" evidence="8">
    <location>
        <begin position="1"/>
        <end position="10"/>
    </location>
</feature>
<feature type="compositionally biased region" description="Basic and acidic residues" evidence="8">
    <location>
        <begin position="655"/>
        <end position="666"/>
    </location>
</feature>
<keyword evidence="3" id="KW-0808">Transferase</keyword>
<keyword evidence="9" id="KW-0812">Transmembrane</keyword>
<gene>
    <name evidence="11" type="ORF">LITE_LOCUS31808</name>
</gene>
<dbReference type="GO" id="GO:0032968">
    <property type="term" value="P:positive regulation of transcription elongation by RNA polymerase II"/>
    <property type="evidence" value="ECO:0007669"/>
    <property type="project" value="TreeGrafter"/>
</dbReference>
<keyword evidence="9" id="KW-1133">Transmembrane helix</keyword>
<evidence type="ECO:0000256" key="9">
    <source>
        <dbReference type="SAM" id="Phobius"/>
    </source>
</evidence>
<dbReference type="AlphaFoldDB" id="A0AAV0N643"/>
<name>A0AAV0N643_9ROSI</name>
<dbReference type="Gene3D" id="3.30.200.20">
    <property type="entry name" value="Phosphorylase Kinase, domain 1"/>
    <property type="match status" value="1"/>
</dbReference>
<evidence type="ECO:0000256" key="7">
    <source>
        <dbReference type="PROSITE-ProRule" id="PRU10141"/>
    </source>
</evidence>
<keyword evidence="5" id="KW-0418">Kinase</keyword>
<evidence type="ECO:0000256" key="1">
    <source>
        <dbReference type="ARBA" id="ARBA00006485"/>
    </source>
</evidence>
<dbReference type="GO" id="GO:0008353">
    <property type="term" value="F:RNA polymerase II CTD heptapeptide repeat kinase activity"/>
    <property type="evidence" value="ECO:0007669"/>
    <property type="project" value="TreeGrafter"/>
</dbReference>
<feature type="region of interest" description="Disordered" evidence="8">
    <location>
        <begin position="1"/>
        <end position="47"/>
    </location>
</feature>
<feature type="compositionally biased region" description="Low complexity" evidence="8">
    <location>
        <begin position="31"/>
        <end position="47"/>
    </location>
</feature>
<feature type="region of interest" description="Disordered" evidence="8">
    <location>
        <begin position="234"/>
        <end position="260"/>
    </location>
</feature>
<dbReference type="Proteomes" id="UP001154282">
    <property type="component" value="Unassembled WGS sequence"/>
</dbReference>
<dbReference type="PANTHER" id="PTHR24056:SF188">
    <property type="entry name" value="CYCLIN-DEPENDENT KINASE C-2 C"/>
    <property type="match status" value="1"/>
</dbReference>
<dbReference type="SUPFAM" id="SSF56112">
    <property type="entry name" value="Protein kinase-like (PK-like)"/>
    <property type="match status" value="1"/>
</dbReference>
<dbReference type="EMBL" id="CAMGYJ010000008">
    <property type="protein sequence ID" value="CAI0453965.1"/>
    <property type="molecule type" value="Genomic_DNA"/>
</dbReference>
<evidence type="ECO:0000313" key="12">
    <source>
        <dbReference type="Proteomes" id="UP001154282"/>
    </source>
</evidence>
<protein>
    <recommendedName>
        <fullName evidence="10">Protein kinase domain-containing protein</fullName>
    </recommendedName>
</protein>
<keyword evidence="4 7" id="KW-0547">Nucleotide-binding</keyword>
<dbReference type="InterPro" id="IPR017441">
    <property type="entry name" value="Protein_kinase_ATP_BS"/>
</dbReference>
<feature type="domain" description="Protein kinase" evidence="10">
    <location>
        <begin position="352"/>
        <end position="638"/>
    </location>
</feature>
<feature type="region of interest" description="Disordered" evidence="8">
    <location>
        <begin position="709"/>
        <end position="728"/>
    </location>
</feature>
<dbReference type="InterPro" id="IPR000719">
    <property type="entry name" value="Prot_kinase_dom"/>
</dbReference>
<dbReference type="FunFam" id="1.10.510.10:FF:000043">
    <property type="entry name" value="probable serine/threonine-protein kinase At1g54610"/>
    <property type="match status" value="1"/>
</dbReference>
<comment type="caution">
    <text evidence="11">The sequence shown here is derived from an EMBL/GenBank/DDBJ whole genome shotgun (WGS) entry which is preliminary data.</text>
</comment>
<organism evidence="11 12">
    <name type="scientific">Linum tenue</name>
    <dbReference type="NCBI Taxonomy" id="586396"/>
    <lineage>
        <taxon>Eukaryota</taxon>
        <taxon>Viridiplantae</taxon>
        <taxon>Streptophyta</taxon>
        <taxon>Embryophyta</taxon>
        <taxon>Tracheophyta</taxon>
        <taxon>Spermatophyta</taxon>
        <taxon>Magnoliopsida</taxon>
        <taxon>eudicotyledons</taxon>
        <taxon>Gunneridae</taxon>
        <taxon>Pentapetalae</taxon>
        <taxon>rosids</taxon>
        <taxon>fabids</taxon>
        <taxon>Malpighiales</taxon>
        <taxon>Linaceae</taxon>
        <taxon>Linum</taxon>
    </lineage>
</organism>